<comment type="caution">
    <text evidence="3">The sequence shown here is derived from an EMBL/GenBank/DDBJ whole genome shotgun (WGS) entry which is preliminary data.</text>
</comment>
<dbReference type="Pfam" id="PF13280">
    <property type="entry name" value="WYL"/>
    <property type="match status" value="1"/>
</dbReference>
<evidence type="ECO:0000259" key="1">
    <source>
        <dbReference type="Pfam" id="PF08279"/>
    </source>
</evidence>
<dbReference type="EMBL" id="JAEEGA010000009">
    <property type="protein sequence ID" value="MBP1042315.1"/>
    <property type="molecule type" value="Genomic_DNA"/>
</dbReference>
<dbReference type="Gene3D" id="1.10.10.10">
    <property type="entry name" value="Winged helix-like DNA-binding domain superfamily/Winged helix DNA-binding domain"/>
    <property type="match status" value="1"/>
</dbReference>
<dbReference type="InterPro" id="IPR051534">
    <property type="entry name" value="CBASS_pafABC_assoc_protein"/>
</dbReference>
<dbReference type="Proteomes" id="UP000674938">
    <property type="component" value="Unassembled WGS sequence"/>
</dbReference>
<evidence type="ECO:0000313" key="4">
    <source>
        <dbReference type="Proteomes" id="UP000674938"/>
    </source>
</evidence>
<dbReference type="InterPro" id="IPR036390">
    <property type="entry name" value="WH_DNA-bd_sf"/>
</dbReference>
<feature type="domain" description="Helix-turn-helix type 11" evidence="1">
    <location>
        <begin position="9"/>
        <end position="59"/>
    </location>
</feature>
<evidence type="ECO:0000259" key="2">
    <source>
        <dbReference type="Pfam" id="PF13280"/>
    </source>
</evidence>
<dbReference type="RefSeq" id="WP_209529368.1">
    <property type="nucleotide sequence ID" value="NZ_JAEEGA010000009.1"/>
</dbReference>
<dbReference type="InterPro" id="IPR026881">
    <property type="entry name" value="WYL_dom"/>
</dbReference>
<dbReference type="AlphaFoldDB" id="A0A940SVG4"/>
<proteinExistence type="predicted"/>
<dbReference type="PROSITE" id="PS52050">
    <property type="entry name" value="WYL"/>
    <property type="match status" value="1"/>
</dbReference>
<dbReference type="SUPFAM" id="SSF46785">
    <property type="entry name" value="Winged helix' DNA-binding domain"/>
    <property type="match status" value="1"/>
</dbReference>
<dbReference type="PANTHER" id="PTHR34580:SF9">
    <property type="entry name" value="SLL5097 PROTEIN"/>
    <property type="match status" value="1"/>
</dbReference>
<organism evidence="3 4">
    <name type="scientific">Vagococcus allomyrinae</name>
    <dbReference type="NCBI Taxonomy" id="2794353"/>
    <lineage>
        <taxon>Bacteria</taxon>
        <taxon>Bacillati</taxon>
        <taxon>Bacillota</taxon>
        <taxon>Bacilli</taxon>
        <taxon>Lactobacillales</taxon>
        <taxon>Enterococcaceae</taxon>
        <taxon>Vagococcus</taxon>
    </lineage>
</organism>
<dbReference type="Pfam" id="PF08279">
    <property type="entry name" value="HTH_11"/>
    <property type="match status" value="1"/>
</dbReference>
<keyword evidence="4" id="KW-1185">Reference proteome</keyword>
<sequence>MSRTQKLYEMLWYVQNKKQFTAQELADEFALSIRSVYRYLADLADMGLYIESSQGRYGGFQVLDNQLLPPILFLEDEIVSLFFAMSSLADFQDFPFQLNVTAAREKLLSVVSLSLRNRLEKLSEVFQLRQPPQMVSTPFLSEIMAAALSKNRLLVTYHSQTKRSEKTLEPMGVYASNGLWYLYARDLALNDLRYYRIDRVLSVTQLADPIENSVPLKTIETDYQPKDTLKLLIELGEIGVNKCLEAPYLRDSLVINKDGSGYIDGRLAQSDLNFTAEFVLQLGAEAKVIEPREMIDWLLDKAHTLLKTYQ</sequence>
<dbReference type="PIRSF" id="PIRSF016838">
    <property type="entry name" value="PafC"/>
    <property type="match status" value="1"/>
</dbReference>
<protein>
    <submittedName>
        <fullName evidence="3">YafY family transcriptional regulator</fullName>
    </submittedName>
</protein>
<dbReference type="PANTHER" id="PTHR34580">
    <property type="match status" value="1"/>
</dbReference>
<dbReference type="InterPro" id="IPR013196">
    <property type="entry name" value="HTH_11"/>
</dbReference>
<dbReference type="InterPro" id="IPR028349">
    <property type="entry name" value="PafC-like"/>
</dbReference>
<dbReference type="InterPro" id="IPR036388">
    <property type="entry name" value="WH-like_DNA-bd_sf"/>
</dbReference>
<reference evidence="3" key="1">
    <citation type="submission" date="2020-12" db="EMBL/GenBank/DDBJ databases">
        <title>Vagococcus allomyrinae sp. nov. and Enterococcus lavae sp. nov., isolated from the larvae of Allomyrina dichotoma.</title>
        <authorList>
            <person name="Lee S.D."/>
        </authorList>
    </citation>
    <scope>NUCLEOTIDE SEQUENCE</scope>
    <source>
        <strain evidence="3">BWB3-3</strain>
    </source>
</reference>
<gene>
    <name evidence="3" type="ORF">I6N95_14945</name>
</gene>
<accession>A0A940SVG4</accession>
<evidence type="ECO:0000313" key="3">
    <source>
        <dbReference type="EMBL" id="MBP1042315.1"/>
    </source>
</evidence>
<feature type="domain" description="WYL" evidence="2">
    <location>
        <begin position="139"/>
        <end position="204"/>
    </location>
</feature>
<name>A0A940SVG4_9ENTE</name>